<evidence type="ECO:0000256" key="9">
    <source>
        <dbReference type="PROSITE-ProRule" id="PRU01091"/>
    </source>
</evidence>
<dbReference type="Gene3D" id="3.40.50.2300">
    <property type="match status" value="1"/>
</dbReference>
<dbReference type="Proteomes" id="UP001225644">
    <property type="component" value="Unassembled WGS sequence"/>
</dbReference>
<keyword evidence="4" id="KW-0805">Transcription regulation</keyword>
<evidence type="ECO:0000313" key="12">
    <source>
        <dbReference type="EMBL" id="MDQ0285014.1"/>
    </source>
</evidence>
<dbReference type="Pfam" id="PF00072">
    <property type="entry name" value="Response_reg"/>
    <property type="match status" value="1"/>
</dbReference>
<dbReference type="PROSITE" id="PS51755">
    <property type="entry name" value="OMPR_PHOB"/>
    <property type="match status" value="1"/>
</dbReference>
<name>A0ABU0AWZ4_9FIRM</name>
<organism evidence="12 13">
    <name type="scientific">Desulfofundulus luciae</name>
    <dbReference type="NCBI Taxonomy" id="74702"/>
    <lineage>
        <taxon>Bacteria</taxon>
        <taxon>Bacillati</taxon>
        <taxon>Bacillota</taxon>
        <taxon>Clostridia</taxon>
        <taxon>Eubacteriales</taxon>
        <taxon>Peptococcaceae</taxon>
        <taxon>Desulfofundulus</taxon>
    </lineage>
</organism>
<evidence type="ECO:0000256" key="5">
    <source>
        <dbReference type="ARBA" id="ARBA00023125"/>
    </source>
</evidence>
<sequence length="239" mass="27189">MKSSPEANVLIVEDDSNIAELIRLYLEKHGFSSVIATGGMEALKILSGKDSGIDLVILDLMLPLIDGWEVCRWIRQHSSLPVIILTAKGELQNKLRGFDLGADDYIVKPFDPLELVARVKAVLRRTGNKAERIELPGIVIDLSSYVVKVGDERVELTPRETQLLYLLASHPNRVFTRESLLQQLWGFNFEGNTRTVDVHINRIREKLERFSCAWRIKTVWGVGYKFVLEGKDAEVEHFY</sequence>
<dbReference type="Gene3D" id="6.10.250.690">
    <property type="match status" value="1"/>
</dbReference>
<evidence type="ECO:0000256" key="3">
    <source>
        <dbReference type="ARBA" id="ARBA00023012"/>
    </source>
</evidence>
<evidence type="ECO:0000313" key="13">
    <source>
        <dbReference type="Proteomes" id="UP001225644"/>
    </source>
</evidence>
<protein>
    <recommendedName>
        <fullName evidence="1">Stage 0 sporulation protein A homolog</fullName>
    </recommendedName>
</protein>
<dbReference type="InterPro" id="IPR001867">
    <property type="entry name" value="OmpR/PhoB-type_DNA-bd"/>
</dbReference>
<dbReference type="PANTHER" id="PTHR48111:SF21">
    <property type="entry name" value="DNA-BINDING DUAL MASTER TRANSCRIPTIONAL REGULATOR RPAA"/>
    <property type="match status" value="1"/>
</dbReference>
<evidence type="ECO:0000256" key="7">
    <source>
        <dbReference type="ARBA" id="ARBA00024867"/>
    </source>
</evidence>
<evidence type="ECO:0000256" key="2">
    <source>
        <dbReference type="ARBA" id="ARBA00022553"/>
    </source>
</evidence>
<evidence type="ECO:0000256" key="8">
    <source>
        <dbReference type="PROSITE-ProRule" id="PRU00169"/>
    </source>
</evidence>
<comment type="caution">
    <text evidence="12">The sequence shown here is derived from an EMBL/GenBank/DDBJ whole genome shotgun (WGS) entry which is preliminary data.</text>
</comment>
<dbReference type="CDD" id="cd17574">
    <property type="entry name" value="REC_OmpR"/>
    <property type="match status" value="1"/>
</dbReference>
<reference evidence="12 13" key="1">
    <citation type="submission" date="2023-07" db="EMBL/GenBank/DDBJ databases">
        <title>Genomic Encyclopedia of Type Strains, Phase IV (KMG-IV): sequencing the most valuable type-strain genomes for metagenomic binning, comparative biology and taxonomic classification.</title>
        <authorList>
            <person name="Goeker M."/>
        </authorList>
    </citation>
    <scope>NUCLEOTIDE SEQUENCE [LARGE SCALE GENOMIC DNA]</scope>
    <source>
        <strain evidence="12 13">DSM 12396</strain>
    </source>
</reference>
<comment type="function">
    <text evidence="7">May play the central regulatory role in sporulation. It may be an element of the effector pathway responsible for the activation of sporulation genes in response to nutritional stress. Spo0A may act in concert with spo0H (a sigma factor) to control the expression of some genes that are critical to the sporulation process.</text>
</comment>
<evidence type="ECO:0000256" key="4">
    <source>
        <dbReference type="ARBA" id="ARBA00023015"/>
    </source>
</evidence>
<keyword evidence="6" id="KW-0804">Transcription</keyword>
<dbReference type="InterPro" id="IPR016032">
    <property type="entry name" value="Sig_transdc_resp-reg_C-effctor"/>
</dbReference>
<gene>
    <name evidence="12" type="ORF">J2Z49_000104</name>
</gene>
<keyword evidence="13" id="KW-1185">Reference proteome</keyword>
<dbReference type="InterPro" id="IPR011006">
    <property type="entry name" value="CheY-like_superfamily"/>
</dbReference>
<dbReference type="SMART" id="SM00448">
    <property type="entry name" value="REC"/>
    <property type="match status" value="1"/>
</dbReference>
<accession>A0ABU0AWZ4</accession>
<dbReference type="RefSeq" id="WP_307398869.1">
    <property type="nucleotide sequence ID" value="NZ_JAUSUX010000001.1"/>
</dbReference>
<evidence type="ECO:0000256" key="1">
    <source>
        <dbReference type="ARBA" id="ARBA00018672"/>
    </source>
</evidence>
<dbReference type="EMBL" id="JAUSUX010000001">
    <property type="protein sequence ID" value="MDQ0285014.1"/>
    <property type="molecule type" value="Genomic_DNA"/>
</dbReference>
<dbReference type="GO" id="GO:0003677">
    <property type="term" value="F:DNA binding"/>
    <property type="evidence" value="ECO:0007669"/>
    <property type="project" value="UniProtKB-KW"/>
</dbReference>
<dbReference type="InterPro" id="IPR036388">
    <property type="entry name" value="WH-like_DNA-bd_sf"/>
</dbReference>
<evidence type="ECO:0000259" key="11">
    <source>
        <dbReference type="PROSITE" id="PS51755"/>
    </source>
</evidence>
<feature type="DNA-binding region" description="OmpR/PhoB-type" evidence="9">
    <location>
        <begin position="130"/>
        <end position="228"/>
    </location>
</feature>
<keyword evidence="2 8" id="KW-0597">Phosphoprotein</keyword>
<dbReference type="InterPro" id="IPR039420">
    <property type="entry name" value="WalR-like"/>
</dbReference>
<keyword evidence="5 9" id="KW-0238">DNA-binding</keyword>
<feature type="modified residue" description="4-aspartylphosphate" evidence="8">
    <location>
        <position position="59"/>
    </location>
</feature>
<dbReference type="SUPFAM" id="SSF46894">
    <property type="entry name" value="C-terminal effector domain of the bipartite response regulators"/>
    <property type="match status" value="1"/>
</dbReference>
<dbReference type="SUPFAM" id="SSF52172">
    <property type="entry name" value="CheY-like"/>
    <property type="match status" value="1"/>
</dbReference>
<dbReference type="InterPro" id="IPR001789">
    <property type="entry name" value="Sig_transdc_resp-reg_receiver"/>
</dbReference>
<dbReference type="PANTHER" id="PTHR48111">
    <property type="entry name" value="REGULATOR OF RPOS"/>
    <property type="match status" value="1"/>
</dbReference>
<feature type="domain" description="Response regulatory" evidence="10">
    <location>
        <begin position="8"/>
        <end position="123"/>
    </location>
</feature>
<evidence type="ECO:0000256" key="6">
    <source>
        <dbReference type="ARBA" id="ARBA00023163"/>
    </source>
</evidence>
<dbReference type="CDD" id="cd00383">
    <property type="entry name" value="trans_reg_C"/>
    <property type="match status" value="1"/>
</dbReference>
<dbReference type="Pfam" id="PF00486">
    <property type="entry name" value="Trans_reg_C"/>
    <property type="match status" value="1"/>
</dbReference>
<dbReference type="Gene3D" id="1.10.10.10">
    <property type="entry name" value="Winged helix-like DNA-binding domain superfamily/Winged helix DNA-binding domain"/>
    <property type="match status" value="1"/>
</dbReference>
<feature type="domain" description="OmpR/PhoB-type" evidence="11">
    <location>
        <begin position="130"/>
        <end position="228"/>
    </location>
</feature>
<dbReference type="PROSITE" id="PS50110">
    <property type="entry name" value="RESPONSE_REGULATORY"/>
    <property type="match status" value="1"/>
</dbReference>
<evidence type="ECO:0000259" key="10">
    <source>
        <dbReference type="PROSITE" id="PS50110"/>
    </source>
</evidence>
<proteinExistence type="predicted"/>
<dbReference type="SMART" id="SM00862">
    <property type="entry name" value="Trans_reg_C"/>
    <property type="match status" value="1"/>
</dbReference>
<keyword evidence="3" id="KW-0902">Two-component regulatory system</keyword>